<sequence length="128" mass="13713">MKVSSLLVVLVSVVQVPTEVSGFLAPLGWGVTTTRPLALDPLHDSTPAEAVSADEHPSVFPHISPLNRLGNDQIYAPTVDPLPLHPEVHSGTLDNGMPYIILPNKSPAGRFEAHLQVFSGSGRYLENT</sequence>
<feature type="chain" id="PRO_5006057765" evidence="1">
    <location>
        <begin position="23"/>
        <end position="128"/>
    </location>
</feature>
<feature type="non-terminal residue" evidence="2">
    <location>
        <position position="128"/>
    </location>
</feature>
<name>A0A0P0YUZ0_9STRA</name>
<keyword evidence="1" id="KW-0732">Signal</keyword>
<dbReference type="AlphaFoldDB" id="A0A0P0YUZ0"/>
<gene>
    <name evidence="2" type="primary">spp</name>
</gene>
<evidence type="ECO:0000313" key="2">
    <source>
        <dbReference type="EMBL" id="BAT25237.1"/>
    </source>
</evidence>
<accession>A0A0P0YUZ0</accession>
<feature type="signal peptide" evidence="1">
    <location>
        <begin position="1"/>
        <end position="22"/>
    </location>
</feature>
<dbReference type="EMBL" id="LC052655">
    <property type="protein sequence ID" value="BAT25237.1"/>
    <property type="molecule type" value="mRNA"/>
</dbReference>
<protein>
    <submittedName>
        <fullName evidence="2">Stroma processing peptidase</fullName>
    </submittedName>
</protein>
<reference evidence="2" key="1">
    <citation type="submission" date="2015-04" db="EMBL/GenBank/DDBJ databases">
        <title>Plastid of Nitzschia.</title>
        <authorList>
            <person name="Kamikawa R."/>
        </authorList>
    </citation>
    <scope>NUCLEOTIDE SEQUENCE</scope>
</reference>
<organism evidence="2">
    <name type="scientific">Nitzschia sp. IriIs04</name>
    <dbReference type="NCBI Taxonomy" id="1444690"/>
    <lineage>
        <taxon>Eukaryota</taxon>
        <taxon>Sar</taxon>
        <taxon>Stramenopiles</taxon>
        <taxon>Ochrophyta</taxon>
        <taxon>Bacillariophyta</taxon>
        <taxon>Bacillariophyceae</taxon>
        <taxon>Bacillariophycidae</taxon>
        <taxon>Bacillariales</taxon>
        <taxon>Bacillariaceae</taxon>
        <taxon>Nitzschia</taxon>
    </lineage>
</organism>
<evidence type="ECO:0000256" key="1">
    <source>
        <dbReference type="SAM" id="SignalP"/>
    </source>
</evidence>
<proteinExistence type="evidence at transcript level"/>